<accession>A0A934K5S2</accession>
<evidence type="ECO:0000256" key="1">
    <source>
        <dbReference type="SAM" id="Phobius"/>
    </source>
</evidence>
<name>A0A934K5S2_9BACT</name>
<feature type="transmembrane region" description="Helical" evidence="1">
    <location>
        <begin position="6"/>
        <end position="25"/>
    </location>
</feature>
<dbReference type="RefSeq" id="WP_338199261.1">
    <property type="nucleotide sequence ID" value="NZ_JAEKNR010000045.1"/>
</dbReference>
<comment type="caution">
    <text evidence="2">The sequence shown here is derived from an EMBL/GenBank/DDBJ whole genome shotgun (WGS) entry which is preliminary data.</text>
</comment>
<evidence type="ECO:0000313" key="3">
    <source>
        <dbReference type="Proteomes" id="UP000612893"/>
    </source>
</evidence>
<gene>
    <name evidence="2" type="ORF">JF922_03865</name>
</gene>
<dbReference type="InterPro" id="IPR058247">
    <property type="entry name" value="DUF1453"/>
</dbReference>
<keyword evidence="3" id="KW-1185">Reference proteome</keyword>
<keyword evidence="1" id="KW-0472">Membrane</keyword>
<dbReference type="EMBL" id="JAEKNR010000045">
    <property type="protein sequence ID" value="MBJ7597208.1"/>
    <property type="molecule type" value="Genomic_DNA"/>
</dbReference>
<keyword evidence="1" id="KW-0812">Transmembrane</keyword>
<feature type="transmembrane region" description="Helical" evidence="1">
    <location>
        <begin position="37"/>
        <end position="60"/>
    </location>
</feature>
<dbReference type="Pfam" id="PF07301">
    <property type="entry name" value="DUF1453"/>
    <property type="match status" value="1"/>
</dbReference>
<reference evidence="2" key="1">
    <citation type="submission" date="2020-10" db="EMBL/GenBank/DDBJ databases">
        <title>Ca. Dormibacterota MAGs.</title>
        <authorList>
            <person name="Montgomery K."/>
        </authorList>
    </citation>
    <scope>NUCLEOTIDE SEQUENCE [LARGE SCALE GENOMIC DNA]</scope>
    <source>
        <strain evidence="2">SC8812_S17_10</strain>
    </source>
</reference>
<protein>
    <submittedName>
        <fullName evidence="2">DUF1453 family protein</fullName>
    </submittedName>
</protein>
<feature type="transmembrane region" description="Helical" evidence="1">
    <location>
        <begin position="98"/>
        <end position="120"/>
    </location>
</feature>
<dbReference type="AlphaFoldDB" id="A0A934K5S2"/>
<organism evidence="2 3">
    <name type="scientific">Candidatus Nephthysia bennettiae</name>
    <dbReference type="NCBI Taxonomy" id="3127016"/>
    <lineage>
        <taxon>Bacteria</taxon>
        <taxon>Bacillati</taxon>
        <taxon>Candidatus Dormiibacterota</taxon>
        <taxon>Candidatus Dormibacteria</taxon>
        <taxon>Candidatus Dormibacterales</taxon>
        <taxon>Candidatus Dormibacteraceae</taxon>
        <taxon>Candidatus Nephthysia</taxon>
    </lineage>
</organism>
<keyword evidence="1" id="KW-1133">Transmembrane helix</keyword>
<sequence>MNQRLQGTLIGLAIMFVFVALGVRRRMRPQPVRPNRILIFSVVIVLVVGLSFVGTGAHLIENPLAITLAPVCLLAGVGLGFVLVRNMRFWTDPDTGQLWMAGGALFAIILVGTILLRLGVRYAVTGDPFAPPRANEAVSPLSVLSADLLLVTLGLWLSRAVLLVLRHREHVSVQSVQKPRSEAGPG</sequence>
<evidence type="ECO:0000313" key="2">
    <source>
        <dbReference type="EMBL" id="MBJ7597208.1"/>
    </source>
</evidence>
<proteinExistence type="predicted"/>
<feature type="transmembrane region" description="Helical" evidence="1">
    <location>
        <begin position="140"/>
        <end position="165"/>
    </location>
</feature>
<feature type="transmembrane region" description="Helical" evidence="1">
    <location>
        <begin position="66"/>
        <end position="86"/>
    </location>
</feature>
<dbReference type="Proteomes" id="UP000612893">
    <property type="component" value="Unassembled WGS sequence"/>
</dbReference>